<gene>
    <name evidence="1" type="ORF">POF45_14160</name>
</gene>
<accession>A0ABT6QP09</accession>
<reference evidence="1 2" key="1">
    <citation type="submission" date="2023-02" db="EMBL/GenBank/DDBJ databases">
        <title>Pseudomonas chrutzelriedensis sp. nov., a potently antifungal strain isolated from moss.</title>
        <authorList>
            <person name="Schnyder A."/>
            <person name="Kalawong R."/>
            <person name="Eberl L."/>
            <person name="Agnoli K."/>
        </authorList>
    </citation>
    <scope>NUCLEOTIDE SEQUENCE [LARGE SCALE GENOMIC DNA]</scope>
    <source>
        <strain evidence="1 2">681</strain>
    </source>
</reference>
<name>A0ABT6QP09_9PSED</name>
<keyword evidence="2" id="KW-1185">Reference proteome</keyword>
<dbReference type="EMBL" id="JARBWL010000001">
    <property type="protein sequence ID" value="MDI2592558.1"/>
    <property type="molecule type" value="Genomic_DNA"/>
</dbReference>
<dbReference type="Pfam" id="PF11583">
    <property type="entry name" value="AurF"/>
    <property type="match status" value="1"/>
</dbReference>
<comment type="caution">
    <text evidence="1">The sequence shown here is derived from an EMBL/GenBank/DDBJ whole genome shotgun (WGS) entry which is preliminary data.</text>
</comment>
<dbReference type="InterPro" id="IPR025859">
    <property type="entry name" value="AurF/CmlI"/>
</dbReference>
<dbReference type="Proteomes" id="UP001159100">
    <property type="component" value="Unassembled WGS sequence"/>
</dbReference>
<protein>
    <submittedName>
        <fullName evidence="1">Diiron oxygenase</fullName>
    </submittedName>
</protein>
<dbReference type="Gene3D" id="1.10.620.20">
    <property type="entry name" value="Ribonucleotide Reductase, subunit A"/>
    <property type="match status" value="1"/>
</dbReference>
<evidence type="ECO:0000313" key="1">
    <source>
        <dbReference type="EMBL" id="MDI2592558.1"/>
    </source>
</evidence>
<sequence>MSEARADSTYHRFTLGNWNTRASVRSSRHNYLLPVDLAQQLETRHWFPPALVPYLSHPAIAQAGRSTIHRLTANHLVYFLDYTTLLEHRIVNRSVETIIHGELGVRIPQPMKTAALQLYTDEGFHALFSDGLAARISRFYSIVPRPVMPRRITRLNALLTNVPKRHKPLAWFLTGFVSETIIARELLEVCRDALVSCVEEMLRDHLIDEARHSRYFCEVFEFLWLTLDGGQRTFAARLLLDILLIFFDADEQWLMSSLHSAGLGEQAVCDILCDISGTQAVIRRARSGADATLQALKKAGFFDLPSNQQLFTQAGLVDG</sequence>
<dbReference type="RefSeq" id="WP_259497308.1">
    <property type="nucleotide sequence ID" value="NZ_JARBWL010000001.1"/>
</dbReference>
<organism evidence="1 2">
    <name type="scientific">Pseudomonas fungipugnans</name>
    <dbReference type="NCBI Taxonomy" id="3024217"/>
    <lineage>
        <taxon>Bacteria</taxon>
        <taxon>Pseudomonadati</taxon>
        <taxon>Pseudomonadota</taxon>
        <taxon>Gammaproteobacteria</taxon>
        <taxon>Pseudomonadales</taxon>
        <taxon>Pseudomonadaceae</taxon>
        <taxon>Pseudomonas</taxon>
    </lineage>
</organism>
<dbReference type="InterPro" id="IPR012348">
    <property type="entry name" value="RNR-like"/>
</dbReference>
<proteinExistence type="predicted"/>
<evidence type="ECO:0000313" key="2">
    <source>
        <dbReference type="Proteomes" id="UP001159100"/>
    </source>
</evidence>